<organism evidence="2 3">
    <name type="scientific">Trametes versicolor (strain FP-101664)</name>
    <name type="common">White-rot fungus</name>
    <name type="synonym">Coriolus versicolor</name>
    <dbReference type="NCBI Taxonomy" id="717944"/>
    <lineage>
        <taxon>Eukaryota</taxon>
        <taxon>Fungi</taxon>
        <taxon>Dikarya</taxon>
        <taxon>Basidiomycota</taxon>
        <taxon>Agaricomycotina</taxon>
        <taxon>Agaricomycetes</taxon>
        <taxon>Polyporales</taxon>
        <taxon>Polyporaceae</taxon>
        <taxon>Trametes</taxon>
    </lineage>
</organism>
<name>R7S6E7_TRAVS</name>
<dbReference type="RefSeq" id="XP_008045550.1">
    <property type="nucleotide sequence ID" value="XM_008047359.1"/>
</dbReference>
<evidence type="ECO:0000313" key="2">
    <source>
        <dbReference type="EMBL" id="EIW51518.1"/>
    </source>
</evidence>
<evidence type="ECO:0000313" key="3">
    <source>
        <dbReference type="Proteomes" id="UP000054317"/>
    </source>
</evidence>
<reference evidence="3" key="1">
    <citation type="journal article" date="2012" name="Science">
        <title>The Paleozoic origin of enzymatic lignin decomposition reconstructed from 31 fungal genomes.</title>
        <authorList>
            <person name="Floudas D."/>
            <person name="Binder M."/>
            <person name="Riley R."/>
            <person name="Barry K."/>
            <person name="Blanchette R.A."/>
            <person name="Henrissat B."/>
            <person name="Martinez A.T."/>
            <person name="Otillar R."/>
            <person name="Spatafora J.W."/>
            <person name="Yadav J.S."/>
            <person name="Aerts A."/>
            <person name="Benoit I."/>
            <person name="Boyd A."/>
            <person name="Carlson A."/>
            <person name="Copeland A."/>
            <person name="Coutinho P.M."/>
            <person name="de Vries R.P."/>
            <person name="Ferreira P."/>
            <person name="Findley K."/>
            <person name="Foster B."/>
            <person name="Gaskell J."/>
            <person name="Glotzer D."/>
            <person name="Gorecki P."/>
            <person name="Heitman J."/>
            <person name="Hesse C."/>
            <person name="Hori C."/>
            <person name="Igarashi K."/>
            <person name="Jurgens J.A."/>
            <person name="Kallen N."/>
            <person name="Kersten P."/>
            <person name="Kohler A."/>
            <person name="Kuees U."/>
            <person name="Kumar T.K.A."/>
            <person name="Kuo A."/>
            <person name="LaButti K."/>
            <person name="Larrondo L.F."/>
            <person name="Lindquist E."/>
            <person name="Ling A."/>
            <person name="Lombard V."/>
            <person name="Lucas S."/>
            <person name="Lundell T."/>
            <person name="Martin R."/>
            <person name="McLaughlin D.J."/>
            <person name="Morgenstern I."/>
            <person name="Morin E."/>
            <person name="Murat C."/>
            <person name="Nagy L.G."/>
            <person name="Nolan M."/>
            <person name="Ohm R.A."/>
            <person name="Patyshakuliyeva A."/>
            <person name="Rokas A."/>
            <person name="Ruiz-Duenas F.J."/>
            <person name="Sabat G."/>
            <person name="Salamov A."/>
            <person name="Samejima M."/>
            <person name="Schmutz J."/>
            <person name="Slot J.C."/>
            <person name="St John F."/>
            <person name="Stenlid J."/>
            <person name="Sun H."/>
            <person name="Sun S."/>
            <person name="Syed K."/>
            <person name="Tsang A."/>
            <person name="Wiebenga A."/>
            <person name="Young D."/>
            <person name="Pisabarro A."/>
            <person name="Eastwood D.C."/>
            <person name="Martin F."/>
            <person name="Cullen D."/>
            <person name="Grigoriev I.V."/>
            <person name="Hibbett D.S."/>
        </authorList>
    </citation>
    <scope>NUCLEOTIDE SEQUENCE [LARGE SCALE GENOMIC DNA]</scope>
    <source>
        <strain evidence="3">FP-101664</strain>
    </source>
</reference>
<keyword evidence="3" id="KW-1185">Reference proteome</keyword>
<proteinExistence type="predicted"/>
<sequence length="783" mass="84484">MSTYSNYTYARMSLNIVVAHSRIEVEDEYTRLVKRLKLSDDGLQTIRKCLANLSRNAVGKKRLRKKFTKSLRNASPRSDHTGGPHFAFTFTLASLARPSEAVPVAMEDIEVLMPSIDLIYGGHNDLVVVSQQDQVPMHIDSQSEVNCAGSRTSASISTVDMETEEMQGVSHTPDVPADSPRDAEQADDAPQVVTSVNMDISIPRFLLQGTALKVRRSPPGAVRGLGKARQRRVAATVIPYRKTSRPQWYATASRLGGSLTVPEQFASTSMEGAPASPGRISSAKSFLRLVKPFISLDDDDDDITTSTVEDVVPDVLVETKEGSPIQVEEVGCRFESTIPIGEIHGALCFSTPVESDEHSEDDGEAPFSDSDVAGLLASDEEPQADVELIENVAEASELCDCGSPVPVPVEEIGQDVFGSVLRLLAPITDRIAQDTTFEEFDTSNEEDGSAEDSLDDEVIHHSKEDSLFNLASIRASSSLCCMENANSSAYDADISDEFSLYPVSDDEEDSLVAFFELRECQASVVVHREEIGELESAATDSCSGRLVSHLDECFCEESSLHASASHLTALSSCTSEIWYDALDYPCDGLRTPAFSLGDIQSAWDAVLPGYAQSSLSATGTWIDLNSSTSLPGTMPGAFNVSGLSDSPLESLYDWTSAVPISVLLSVGSPHLTSDFLWGSLGDLAPAELPAASSEPFVSALDDPLEALRRDMLSLLCDDSPSPSDTACSFQLPEDDFPLWVLNNAPSEDLADHEVSSMVPTSVPALSRTFPGAWEEGFESVDDL</sequence>
<dbReference type="EMBL" id="JH711800">
    <property type="protein sequence ID" value="EIW51518.1"/>
    <property type="molecule type" value="Genomic_DNA"/>
</dbReference>
<dbReference type="OrthoDB" id="2755359at2759"/>
<dbReference type="KEGG" id="tvs:TRAVEDRAFT_25018"/>
<protein>
    <submittedName>
        <fullName evidence="2">Uncharacterized protein</fullName>
    </submittedName>
</protein>
<gene>
    <name evidence="2" type="ORF">TRAVEDRAFT_25018</name>
</gene>
<dbReference type="OMA" id="TSEIWYD"/>
<dbReference type="AlphaFoldDB" id="R7S6E7"/>
<feature type="region of interest" description="Disordered" evidence="1">
    <location>
        <begin position="162"/>
        <end position="187"/>
    </location>
</feature>
<dbReference type="Proteomes" id="UP000054317">
    <property type="component" value="Unassembled WGS sequence"/>
</dbReference>
<evidence type="ECO:0000256" key="1">
    <source>
        <dbReference type="SAM" id="MobiDB-lite"/>
    </source>
</evidence>
<dbReference type="GeneID" id="19412448"/>
<accession>R7S6E7</accession>